<sequence>MFNFIPIFNAQSHGNPETSNIIWPTLNFIVLIEALEQENAAHRQKIAKHLMNFVNQEHQQDKKKTGCDFIYSEQT</sequence>
<gene>
    <name evidence="1" type="ORF">PCON_02634</name>
</gene>
<dbReference type="AlphaFoldDB" id="U4LRD4"/>
<dbReference type="Proteomes" id="UP000018144">
    <property type="component" value="Unassembled WGS sequence"/>
</dbReference>
<proteinExistence type="predicted"/>
<reference evidence="1 2" key="1">
    <citation type="journal article" date="2013" name="PLoS Genet.">
        <title>The genome and development-dependent transcriptomes of Pyronema confluens: a window into fungal evolution.</title>
        <authorList>
            <person name="Traeger S."/>
            <person name="Altegoer F."/>
            <person name="Freitag M."/>
            <person name="Gabaldon T."/>
            <person name="Kempken F."/>
            <person name="Kumar A."/>
            <person name="Marcet-Houben M."/>
            <person name="Poggeler S."/>
            <person name="Stajich J.E."/>
            <person name="Nowrousian M."/>
        </authorList>
    </citation>
    <scope>NUCLEOTIDE SEQUENCE [LARGE SCALE GENOMIC DNA]</scope>
    <source>
        <strain evidence="2">CBS 100304</strain>
        <tissue evidence="1">Vegetative mycelium</tissue>
    </source>
</reference>
<accession>U4LRD4</accession>
<organism evidence="1 2">
    <name type="scientific">Pyronema omphalodes (strain CBS 100304)</name>
    <name type="common">Pyronema confluens</name>
    <dbReference type="NCBI Taxonomy" id="1076935"/>
    <lineage>
        <taxon>Eukaryota</taxon>
        <taxon>Fungi</taxon>
        <taxon>Dikarya</taxon>
        <taxon>Ascomycota</taxon>
        <taxon>Pezizomycotina</taxon>
        <taxon>Pezizomycetes</taxon>
        <taxon>Pezizales</taxon>
        <taxon>Pyronemataceae</taxon>
        <taxon>Pyronema</taxon>
    </lineage>
</organism>
<keyword evidence="2" id="KW-1185">Reference proteome</keyword>
<evidence type="ECO:0000313" key="1">
    <source>
        <dbReference type="EMBL" id="CCX34134.1"/>
    </source>
</evidence>
<dbReference type="EMBL" id="HF936305">
    <property type="protein sequence ID" value="CCX34134.1"/>
    <property type="molecule type" value="Genomic_DNA"/>
</dbReference>
<protein>
    <submittedName>
        <fullName evidence="1">Uncharacterized protein</fullName>
    </submittedName>
</protein>
<evidence type="ECO:0000313" key="2">
    <source>
        <dbReference type="Proteomes" id="UP000018144"/>
    </source>
</evidence>
<name>U4LRD4_PYROM</name>